<feature type="domain" description="AAA+ ATPase" evidence="1">
    <location>
        <begin position="475"/>
        <end position="641"/>
    </location>
</feature>
<evidence type="ECO:0000313" key="2">
    <source>
        <dbReference type="EMBL" id="SAK40656.1"/>
    </source>
</evidence>
<evidence type="ECO:0000313" key="3">
    <source>
        <dbReference type="Proteomes" id="UP000054903"/>
    </source>
</evidence>
<dbReference type="GO" id="GO:0004519">
    <property type="term" value="F:endonuclease activity"/>
    <property type="evidence" value="ECO:0007669"/>
    <property type="project" value="UniProtKB-KW"/>
</dbReference>
<dbReference type="PANTHER" id="PTHR37291:SF1">
    <property type="entry name" value="TYPE IV METHYL-DIRECTED RESTRICTION ENZYME ECOKMCRB SUBUNIT"/>
    <property type="match status" value="1"/>
</dbReference>
<dbReference type="CDD" id="cd00009">
    <property type="entry name" value="AAA"/>
    <property type="match status" value="1"/>
</dbReference>
<dbReference type="SUPFAM" id="SSF52540">
    <property type="entry name" value="P-loop containing nucleoside triphosphate hydrolases"/>
    <property type="match status" value="1"/>
</dbReference>
<dbReference type="GO" id="GO:0016887">
    <property type="term" value="F:ATP hydrolysis activity"/>
    <property type="evidence" value="ECO:0007669"/>
    <property type="project" value="InterPro"/>
</dbReference>
<keyword evidence="3" id="KW-1185">Reference proteome</keyword>
<dbReference type="InterPro" id="IPR003593">
    <property type="entry name" value="AAA+_ATPase"/>
</dbReference>
<accession>A0A157Z4Z2</accession>
<protein>
    <submittedName>
        <fullName evidence="2">GTPase subunit of restriction endonuclease-like protein</fullName>
    </submittedName>
</protein>
<dbReference type="InterPro" id="IPR027417">
    <property type="entry name" value="P-loop_NTPase"/>
</dbReference>
<dbReference type="AlphaFoldDB" id="A0A157Z4Z2"/>
<gene>
    <name evidence="2" type="ORF">AWB77_00252</name>
</gene>
<reference evidence="2" key="1">
    <citation type="submission" date="2016-01" db="EMBL/GenBank/DDBJ databases">
        <authorList>
            <person name="Peeters C."/>
        </authorList>
    </citation>
    <scope>NUCLEOTIDE SEQUENCE</scope>
    <source>
        <strain evidence="2">LMG 29320</strain>
    </source>
</reference>
<dbReference type="Gene3D" id="3.40.50.300">
    <property type="entry name" value="P-loop containing nucleotide triphosphate hydrolases"/>
    <property type="match status" value="1"/>
</dbReference>
<dbReference type="Proteomes" id="UP000054903">
    <property type="component" value="Unassembled WGS sequence"/>
</dbReference>
<sequence>MTTLLTNERLLDIWTNEFRTYLKQPGIERWRDRYIEQVRVVNDTPHDEWMKPDFQTRLWKDNPVANIGPGNSVTVTGALTDLELASWLFEAREAKRDDEASVRGARIDALYTRVLQRVAEKQHAKKQPKARLIRLLASLFPHDMACLMDANRLWQVHRLLGQHRVSNQFIAHHALLRQHLRSVLGPDDTIERAVEQSMLTWYLWDTYVKAPDQGAIESPKAVEAEALPEIPLLPVDSQRRGLPCVSANVALLVAIARETEHGLSREDLITTIVQEAPQLSSSTAAIIISQALGGLGLITLADGGYRPTTRGLDLLNAPDPREVLRGPLVGRVFGVGHLLLWLEKAEEGLAFAELSARLKALVPTWNSSQPGNYTIMWAKMVELIRPVTMNGVTRLVLTDHGEEYAEALPNEFEQRWKIRDDEAADAVKEIGAALPAAGGEADANANGPYSIQSIINEGCFVERQDLDTMLTLLDSKRNIILQGPPGTGKTWLAKRLGYALLGRKDASRLVSLQFQPSLSYEDFVRGWRPGADGWLDLIDGVFMEAIEEARSDQSRPYVVVIEEINRGNPAQVFGEMLTLLERDKRKEEEALRPAYVRAPDERIFIPENLYVIGTMNVADRSLALIDLALRRRFAYFPLKPEVGDRWRDWCMKENGFSKTEADDIAERMRQLNKRIADDESLNEQFCIGHSFVTPAQGEKIDNVRAWFARVVESEIKPLLREYWFDNQATAEDACKKLLANLEPFSGA</sequence>
<dbReference type="GO" id="GO:0005524">
    <property type="term" value="F:ATP binding"/>
    <property type="evidence" value="ECO:0007669"/>
    <property type="project" value="InterPro"/>
</dbReference>
<evidence type="ECO:0000259" key="1">
    <source>
        <dbReference type="SMART" id="SM00382"/>
    </source>
</evidence>
<name>A0A157Z4Z2_9BURK</name>
<dbReference type="Pfam" id="PF07728">
    <property type="entry name" value="AAA_5"/>
    <property type="match status" value="1"/>
</dbReference>
<proteinExistence type="predicted"/>
<dbReference type="PANTHER" id="PTHR37291">
    <property type="entry name" value="5-METHYLCYTOSINE-SPECIFIC RESTRICTION ENZYME B"/>
    <property type="match status" value="1"/>
</dbReference>
<dbReference type="SMART" id="SM00382">
    <property type="entry name" value="AAA"/>
    <property type="match status" value="1"/>
</dbReference>
<dbReference type="InterPro" id="IPR052934">
    <property type="entry name" value="Methyl-DNA_Rec/Restrict_Enz"/>
</dbReference>
<comment type="caution">
    <text evidence="2">The sequence shown here is derived from an EMBL/GenBank/DDBJ whole genome shotgun (WGS) entry which is preliminary data.</text>
</comment>
<dbReference type="EMBL" id="FCNX02000001">
    <property type="protein sequence ID" value="SAK40656.1"/>
    <property type="molecule type" value="Genomic_DNA"/>
</dbReference>
<dbReference type="OrthoDB" id="9781481at2"/>
<dbReference type="InterPro" id="IPR011704">
    <property type="entry name" value="ATPase_dyneun-rel_AAA"/>
</dbReference>
<dbReference type="RefSeq" id="WP_061132576.1">
    <property type="nucleotide sequence ID" value="NZ_FCNX02000001.1"/>
</dbReference>
<dbReference type="STRING" id="1777138.AWB77_00252"/>
<organism evidence="2 3">
    <name type="scientific">Caballeronia fortuita</name>
    <dbReference type="NCBI Taxonomy" id="1777138"/>
    <lineage>
        <taxon>Bacteria</taxon>
        <taxon>Pseudomonadati</taxon>
        <taxon>Pseudomonadota</taxon>
        <taxon>Betaproteobacteria</taxon>
        <taxon>Burkholderiales</taxon>
        <taxon>Burkholderiaceae</taxon>
        <taxon>Caballeronia</taxon>
    </lineage>
</organism>